<reference evidence="2 3" key="1">
    <citation type="journal article" date="2016" name="Nat. Commun.">
        <title>Thousands of microbial genomes shed light on interconnected biogeochemical processes in an aquifer system.</title>
        <authorList>
            <person name="Anantharaman K."/>
            <person name="Brown C.T."/>
            <person name="Hug L.A."/>
            <person name="Sharon I."/>
            <person name="Castelle C.J."/>
            <person name="Probst A.J."/>
            <person name="Thomas B.C."/>
            <person name="Singh A."/>
            <person name="Wilkins M.J."/>
            <person name="Karaoz U."/>
            <person name="Brodie E.L."/>
            <person name="Williams K.H."/>
            <person name="Hubbard S.S."/>
            <person name="Banfield J.F."/>
        </authorList>
    </citation>
    <scope>NUCLEOTIDE SEQUENCE [LARGE SCALE GENOMIC DNA]</scope>
</reference>
<proteinExistence type="predicted"/>
<dbReference type="InterPro" id="IPR051690">
    <property type="entry name" value="PseI-like"/>
</dbReference>
<dbReference type="Pfam" id="PF08666">
    <property type="entry name" value="SAF"/>
    <property type="match status" value="1"/>
</dbReference>
<dbReference type="Gene3D" id="3.90.1210.10">
    <property type="entry name" value="Antifreeze-like/N-acetylneuraminic acid synthase C-terminal domain"/>
    <property type="match status" value="1"/>
</dbReference>
<dbReference type="STRING" id="1798351.A2930_01805"/>
<dbReference type="InterPro" id="IPR036732">
    <property type="entry name" value="AFP_Neu5c_C_sf"/>
</dbReference>
<dbReference type="InterPro" id="IPR057736">
    <property type="entry name" value="SAF_PseI/NeuA/NeuB"/>
</dbReference>
<dbReference type="InterPro" id="IPR013785">
    <property type="entry name" value="Aldolase_TIM"/>
</dbReference>
<evidence type="ECO:0000259" key="1">
    <source>
        <dbReference type="PROSITE" id="PS50844"/>
    </source>
</evidence>
<name>A0A1F5WYF0_9BACT</name>
<dbReference type="InterPro" id="IPR006190">
    <property type="entry name" value="SAF_AFP_Neu5Ac"/>
</dbReference>
<dbReference type="PROSITE" id="PS50844">
    <property type="entry name" value="AFP_LIKE"/>
    <property type="match status" value="1"/>
</dbReference>
<feature type="domain" description="AFP-like" evidence="1">
    <location>
        <begin position="312"/>
        <end position="362"/>
    </location>
</feature>
<dbReference type="SUPFAM" id="SSF51269">
    <property type="entry name" value="AFP III-like domain"/>
    <property type="match status" value="1"/>
</dbReference>
<dbReference type="CDD" id="cd11615">
    <property type="entry name" value="SAF_NeuB_like"/>
    <property type="match status" value="1"/>
</dbReference>
<sequence length="400" mass="45246">MKKTHTYIIFEVASTHENDWEIAKKYVEQAAEAGADAIKFQLFTADKLLAPLTKAFEETYKYFKKSETPREWFPKLKALCDERGIDLLCTPFDNDGASFLNNVGIPAIKIASGEITNYQLLEHVAVFGKPLIVSTGMATMEEVRLAMKILRANNAKEITLLQCVSVYPTSFEDANVSAMLALKKEFNVSVGYSDNGSKGFLVPLLAVALGASIIEKHVTSKKERGSIDDVFSLDVKEFAEMVKRIRSIEKRLPAEHENILKELKEEFSGDFEKAYGDGIKRPALHGTKKTQSGIVGKYIQKESDERRWARRGVYLNKWIKKGEKIKKSEIILLRPDVGISAIEYESVIGKRAGEDLKARQPLKLNKEKIFQFRRSDISICYTKVEDTQFAHMLEWGALFD</sequence>
<dbReference type="EMBL" id="MFID01000031">
    <property type="protein sequence ID" value="OGF80685.1"/>
    <property type="molecule type" value="Genomic_DNA"/>
</dbReference>
<dbReference type="PANTHER" id="PTHR42966:SF1">
    <property type="entry name" value="SIALIC ACID SYNTHASE"/>
    <property type="match status" value="1"/>
</dbReference>
<dbReference type="SUPFAM" id="SSF51569">
    <property type="entry name" value="Aldolase"/>
    <property type="match status" value="1"/>
</dbReference>
<evidence type="ECO:0000313" key="3">
    <source>
        <dbReference type="Proteomes" id="UP000178114"/>
    </source>
</evidence>
<protein>
    <recommendedName>
        <fullName evidence="1">AFP-like domain-containing protein</fullName>
    </recommendedName>
</protein>
<comment type="caution">
    <text evidence="2">The sequence shown here is derived from an EMBL/GenBank/DDBJ whole genome shotgun (WGS) entry which is preliminary data.</text>
</comment>
<dbReference type="InterPro" id="IPR013132">
    <property type="entry name" value="PseI/NeuA/B-like_N"/>
</dbReference>
<dbReference type="GO" id="GO:0047444">
    <property type="term" value="F:N-acylneuraminate-9-phosphate synthase activity"/>
    <property type="evidence" value="ECO:0007669"/>
    <property type="project" value="TreeGrafter"/>
</dbReference>
<dbReference type="GO" id="GO:0016051">
    <property type="term" value="P:carbohydrate biosynthetic process"/>
    <property type="evidence" value="ECO:0007669"/>
    <property type="project" value="InterPro"/>
</dbReference>
<dbReference type="InterPro" id="IPR013974">
    <property type="entry name" value="SAF"/>
</dbReference>
<dbReference type="Proteomes" id="UP000178114">
    <property type="component" value="Unassembled WGS sequence"/>
</dbReference>
<dbReference type="PANTHER" id="PTHR42966">
    <property type="entry name" value="N-ACETYLNEURAMINATE SYNTHASE"/>
    <property type="match status" value="1"/>
</dbReference>
<organism evidence="2 3">
    <name type="scientific">Candidatus Giovannonibacteria bacterium RIFCSPLOWO2_01_FULL_45_34</name>
    <dbReference type="NCBI Taxonomy" id="1798351"/>
    <lineage>
        <taxon>Bacteria</taxon>
        <taxon>Candidatus Giovannoniibacteriota</taxon>
    </lineage>
</organism>
<dbReference type="AlphaFoldDB" id="A0A1F5WYF0"/>
<accession>A0A1F5WYF0</accession>
<dbReference type="Gene3D" id="3.20.20.70">
    <property type="entry name" value="Aldolase class I"/>
    <property type="match status" value="1"/>
</dbReference>
<evidence type="ECO:0000313" key="2">
    <source>
        <dbReference type="EMBL" id="OGF80685.1"/>
    </source>
</evidence>
<gene>
    <name evidence="2" type="ORF">A2930_01805</name>
</gene>
<dbReference type="Pfam" id="PF03102">
    <property type="entry name" value="NeuB"/>
    <property type="match status" value="1"/>
</dbReference>